<evidence type="ECO:0000313" key="2">
    <source>
        <dbReference type="Proteomes" id="UP000593601"/>
    </source>
</evidence>
<dbReference type="Proteomes" id="UP000593601">
    <property type="component" value="Chromosome"/>
</dbReference>
<sequence>MRYDTPISFVKEAEKHYDPEAGEWIQEEPVRTKKYANVTHMGADRQQAVFGDVKANRLVVRLQRVYGEAYDLIEIGGKAYHTDTERLPSVAQSLVVMQNNG</sequence>
<keyword evidence="2" id="KW-1185">Reference proteome</keyword>
<name>A0A7M2RMK1_9FIRM</name>
<dbReference type="KEGG" id="bliq:INP51_06415"/>
<accession>A0A7M2RMK1</accession>
<reference evidence="1 2" key="1">
    <citation type="submission" date="2020-10" db="EMBL/GenBank/DDBJ databases">
        <title>Blautia liquoris sp.nov., isolated from the mud in a fermentation cellar used for the production of Chinese strong-flavoured liquor.</title>
        <authorList>
            <person name="Lu L."/>
        </authorList>
    </citation>
    <scope>NUCLEOTIDE SEQUENCE [LARGE SCALE GENOMIC DNA]</scope>
    <source>
        <strain evidence="1 2">LZLJ-3</strain>
    </source>
</reference>
<proteinExistence type="predicted"/>
<organism evidence="1 2">
    <name type="scientific">Blautia liquoris</name>
    <dbReference type="NCBI Taxonomy" id="2779518"/>
    <lineage>
        <taxon>Bacteria</taxon>
        <taxon>Bacillati</taxon>
        <taxon>Bacillota</taxon>
        <taxon>Clostridia</taxon>
        <taxon>Lachnospirales</taxon>
        <taxon>Lachnospiraceae</taxon>
        <taxon>Blautia</taxon>
    </lineage>
</organism>
<evidence type="ECO:0008006" key="3">
    <source>
        <dbReference type="Google" id="ProtNLM"/>
    </source>
</evidence>
<dbReference type="EMBL" id="CP063304">
    <property type="protein sequence ID" value="QOV20570.1"/>
    <property type="molecule type" value="Genomic_DNA"/>
</dbReference>
<evidence type="ECO:0000313" key="1">
    <source>
        <dbReference type="EMBL" id="QOV20570.1"/>
    </source>
</evidence>
<gene>
    <name evidence="1" type="ORF">INP51_06415</name>
</gene>
<dbReference type="RefSeq" id="WP_193736884.1">
    <property type="nucleotide sequence ID" value="NZ_CP063304.1"/>
</dbReference>
<protein>
    <recommendedName>
        <fullName evidence="3">Phage head-tail joining protein</fullName>
    </recommendedName>
</protein>
<dbReference type="AlphaFoldDB" id="A0A7M2RMK1"/>